<gene>
    <name evidence="1 3" type="ORF">BDZ99DRAFT_312032</name>
</gene>
<organism evidence="1">
    <name type="scientific">Mytilinidion resinicola</name>
    <dbReference type="NCBI Taxonomy" id="574789"/>
    <lineage>
        <taxon>Eukaryota</taxon>
        <taxon>Fungi</taxon>
        <taxon>Dikarya</taxon>
        <taxon>Ascomycota</taxon>
        <taxon>Pezizomycotina</taxon>
        <taxon>Dothideomycetes</taxon>
        <taxon>Pleosporomycetidae</taxon>
        <taxon>Mytilinidiales</taxon>
        <taxon>Mytilinidiaceae</taxon>
        <taxon>Mytilinidion</taxon>
    </lineage>
</organism>
<keyword evidence="2" id="KW-1185">Reference proteome</keyword>
<accession>A0A6A6YPD7</accession>
<name>A0A6A6YPD7_9PEZI</name>
<reference evidence="3" key="3">
    <citation type="submission" date="2025-04" db="UniProtKB">
        <authorList>
            <consortium name="RefSeq"/>
        </authorList>
    </citation>
    <scope>IDENTIFICATION</scope>
    <source>
        <strain evidence="3">CBS 304.34</strain>
    </source>
</reference>
<sequence>MSLNPSQTASLARQTRVRMLLFRASCPGFLSGSLSEETPLLLFILLCMLSPPGLQLCHLATWLPSHLCSFLAARS</sequence>
<dbReference type="RefSeq" id="XP_033577407.1">
    <property type="nucleotide sequence ID" value="XM_033714271.1"/>
</dbReference>
<proteinExistence type="predicted"/>
<evidence type="ECO:0000313" key="1">
    <source>
        <dbReference type="EMBL" id="KAF2810443.1"/>
    </source>
</evidence>
<reference evidence="1 3" key="1">
    <citation type="journal article" date="2020" name="Stud. Mycol.">
        <title>101 Dothideomycetes genomes: a test case for predicting lifestyles and emergence of pathogens.</title>
        <authorList>
            <person name="Haridas S."/>
            <person name="Albert R."/>
            <person name="Binder M."/>
            <person name="Bloem J."/>
            <person name="Labutti K."/>
            <person name="Salamov A."/>
            <person name="Andreopoulos B."/>
            <person name="Baker S."/>
            <person name="Barry K."/>
            <person name="Bills G."/>
            <person name="Bluhm B."/>
            <person name="Cannon C."/>
            <person name="Castanera R."/>
            <person name="Culley D."/>
            <person name="Daum C."/>
            <person name="Ezra D."/>
            <person name="Gonzalez J."/>
            <person name="Henrissat B."/>
            <person name="Kuo A."/>
            <person name="Liang C."/>
            <person name="Lipzen A."/>
            <person name="Lutzoni F."/>
            <person name="Magnuson J."/>
            <person name="Mondo S."/>
            <person name="Nolan M."/>
            <person name="Ohm R."/>
            <person name="Pangilinan J."/>
            <person name="Park H.-J."/>
            <person name="Ramirez L."/>
            <person name="Alfaro M."/>
            <person name="Sun H."/>
            <person name="Tritt A."/>
            <person name="Yoshinaga Y."/>
            <person name="Zwiers L.-H."/>
            <person name="Turgeon B."/>
            <person name="Goodwin S."/>
            <person name="Spatafora J."/>
            <person name="Crous P."/>
            <person name="Grigoriev I."/>
        </authorList>
    </citation>
    <scope>NUCLEOTIDE SEQUENCE</scope>
    <source>
        <strain evidence="1 3">CBS 304.34</strain>
    </source>
</reference>
<evidence type="ECO:0000313" key="3">
    <source>
        <dbReference type="RefSeq" id="XP_033577407.1"/>
    </source>
</evidence>
<protein>
    <submittedName>
        <fullName evidence="1 3">Uncharacterized protein</fullName>
    </submittedName>
</protein>
<dbReference type="GeneID" id="54455164"/>
<reference evidence="3" key="2">
    <citation type="submission" date="2020-04" db="EMBL/GenBank/DDBJ databases">
        <authorList>
            <consortium name="NCBI Genome Project"/>
        </authorList>
    </citation>
    <scope>NUCLEOTIDE SEQUENCE</scope>
    <source>
        <strain evidence="3">CBS 304.34</strain>
    </source>
</reference>
<dbReference type="EMBL" id="MU003700">
    <property type="protein sequence ID" value="KAF2810443.1"/>
    <property type="molecule type" value="Genomic_DNA"/>
</dbReference>
<dbReference type="Proteomes" id="UP000504636">
    <property type="component" value="Unplaced"/>
</dbReference>
<dbReference type="AlphaFoldDB" id="A0A6A6YPD7"/>
<evidence type="ECO:0000313" key="2">
    <source>
        <dbReference type="Proteomes" id="UP000504636"/>
    </source>
</evidence>